<dbReference type="Proteomes" id="UP001201262">
    <property type="component" value="Unassembled WGS sequence"/>
</dbReference>
<sequence>MSFHSRSRQTEKSDASRSLGSDEKIMSILPDSDSNPLVSSQHQRIYSLAIPKRRSAVSHLTPKNRTRSLGANVLQDTESCTSQNDLVGTSTPEVKSKFTELFNFRKREYEDSNDSTRKVSIGWMTEGKRCGYGYSFVKGEEPDKTTTKTNPASNSPCKSTNNDKKASAQTYATKDVDQIINIKVQAKEAVKLAAENQETYSKRHSRLPKFVSNPKAETN</sequence>
<gene>
    <name evidence="2" type="ORF">BGW36DRAFT_378150</name>
</gene>
<evidence type="ECO:0000256" key="1">
    <source>
        <dbReference type="SAM" id="MobiDB-lite"/>
    </source>
</evidence>
<reference evidence="2" key="1">
    <citation type="submission" date="2021-12" db="EMBL/GenBank/DDBJ databases">
        <title>Convergent genome expansion in fungi linked to evolution of root-endophyte symbiosis.</title>
        <authorList>
            <consortium name="DOE Joint Genome Institute"/>
            <person name="Ke Y.-H."/>
            <person name="Bonito G."/>
            <person name="Liao H.-L."/>
            <person name="Looney B."/>
            <person name="Rojas-Flechas A."/>
            <person name="Nash J."/>
            <person name="Hameed K."/>
            <person name="Schadt C."/>
            <person name="Martin F."/>
            <person name="Crous P.W."/>
            <person name="Miettinen O."/>
            <person name="Magnuson J.K."/>
            <person name="Labbe J."/>
            <person name="Jacobson D."/>
            <person name="Doktycz M.J."/>
            <person name="Veneault-Fourrey C."/>
            <person name="Kuo A."/>
            <person name="Mondo S."/>
            <person name="Calhoun S."/>
            <person name="Riley R."/>
            <person name="Ohm R."/>
            <person name="LaButti K."/>
            <person name="Andreopoulos B."/>
            <person name="Pangilinan J."/>
            <person name="Nolan M."/>
            <person name="Tritt A."/>
            <person name="Clum A."/>
            <person name="Lipzen A."/>
            <person name="Daum C."/>
            <person name="Barry K."/>
            <person name="Grigoriev I.V."/>
            <person name="Vilgalys R."/>
        </authorList>
    </citation>
    <scope>NUCLEOTIDE SEQUENCE</scope>
    <source>
        <strain evidence="2">PMI_201</strain>
    </source>
</reference>
<feature type="region of interest" description="Disordered" evidence="1">
    <location>
        <begin position="197"/>
        <end position="219"/>
    </location>
</feature>
<evidence type="ECO:0000313" key="2">
    <source>
        <dbReference type="EMBL" id="KAH8697182.1"/>
    </source>
</evidence>
<proteinExistence type="predicted"/>
<name>A0AAD4KS55_9EURO</name>
<evidence type="ECO:0000313" key="3">
    <source>
        <dbReference type="Proteomes" id="UP001201262"/>
    </source>
</evidence>
<comment type="caution">
    <text evidence="2">The sequence shown here is derived from an EMBL/GenBank/DDBJ whole genome shotgun (WGS) entry which is preliminary data.</text>
</comment>
<dbReference type="AlphaFoldDB" id="A0AAD4KS55"/>
<feature type="region of interest" description="Disordered" evidence="1">
    <location>
        <begin position="1"/>
        <end position="40"/>
    </location>
</feature>
<dbReference type="EMBL" id="JAJTJA010000006">
    <property type="protein sequence ID" value="KAH8697182.1"/>
    <property type="molecule type" value="Genomic_DNA"/>
</dbReference>
<feature type="compositionally biased region" description="Basic and acidic residues" evidence="1">
    <location>
        <begin position="8"/>
        <end position="25"/>
    </location>
</feature>
<protein>
    <submittedName>
        <fullName evidence="2">Uncharacterized protein</fullName>
    </submittedName>
</protein>
<feature type="region of interest" description="Disordered" evidence="1">
    <location>
        <begin position="139"/>
        <end position="166"/>
    </location>
</feature>
<accession>A0AAD4KS55</accession>
<dbReference type="GeneID" id="70246361"/>
<organism evidence="2 3">
    <name type="scientific">Talaromyces proteolyticus</name>
    <dbReference type="NCBI Taxonomy" id="1131652"/>
    <lineage>
        <taxon>Eukaryota</taxon>
        <taxon>Fungi</taxon>
        <taxon>Dikarya</taxon>
        <taxon>Ascomycota</taxon>
        <taxon>Pezizomycotina</taxon>
        <taxon>Eurotiomycetes</taxon>
        <taxon>Eurotiomycetidae</taxon>
        <taxon>Eurotiales</taxon>
        <taxon>Trichocomaceae</taxon>
        <taxon>Talaromyces</taxon>
        <taxon>Talaromyces sect. Bacilispori</taxon>
    </lineage>
</organism>
<feature type="compositionally biased region" description="Polar residues" evidence="1">
    <location>
        <begin position="147"/>
        <end position="160"/>
    </location>
</feature>
<dbReference type="RefSeq" id="XP_046071883.1">
    <property type="nucleotide sequence ID" value="XM_046216074.1"/>
</dbReference>
<keyword evidence="3" id="KW-1185">Reference proteome</keyword>